<proteinExistence type="predicted"/>
<dbReference type="RefSeq" id="WP_138210915.1">
    <property type="nucleotide sequence ID" value="NZ_CBCRUQ010000002.1"/>
</dbReference>
<evidence type="ECO:0000313" key="2">
    <source>
        <dbReference type="Proteomes" id="UP000308489"/>
    </source>
</evidence>
<keyword evidence="1" id="KW-0328">Glycosyltransferase</keyword>
<dbReference type="Gene3D" id="3.40.50.11110">
    <property type="entry name" value="Sialyltransferase, C-terminal GT-B Rossman nucleotide-binding domain"/>
    <property type="match status" value="1"/>
</dbReference>
<accession>A0A4U9RR80</accession>
<dbReference type="InterPro" id="IPR010866">
    <property type="entry name" value="A-2_8-polyST"/>
</dbReference>
<keyword evidence="2" id="KW-1185">Reference proteome</keyword>
<dbReference type="EMBL" id="LR590481">
    <property type="protein sequence ID" value="VTQ94782.1"/>
    <property type="molecule type" value="Genomic_DNA"/>
</dbReference>
<gene>
    <name evidence="1" type="ORF">NCTC503_02383</name>
</gene>
<organism evidence="1 2">
    <name type="scientific">Hathewaya histolytica</name>
    <name type="common">Clostridium histolyticum</name>
    <dbReference type="NCBI Taxonomy" id="1498"/>
    <lineage>
        <taxon>Bacteria</taxon>
        <taxon>Bacillati</taxon>
        <taxon>Bacillota</taxon>
        <taxon>Clostridia</taxon>
        <taxon>Eubacteriales</taxon>
        <taxon>Clostridiaceae</taxon>
        <taxon>Hathewaya</taxon>
    </lineage>
</organism>
<sequence>MNFYVCATPYHLFVTLCDISIKNMKSYIYLSTHDENIFKMFLDYKEKIAEFKNVEKVWMRKRNNIHERLFIESIKDKLEYKRLKEEITSSNVIIFPWNPYSLFSPSEYIFNHAKKVKLIEEGANLYIMKKPSKAFMFIKRYVYRRNLNFYKDKKVTKIMVQFPERYPKHLNNKLAHLDLEGIINKIDNVNKNIIVNVFTNKLNKDYFKNNSLLILSQPLSEDGYIKEEKKIELYKNIIYEYGEGYNIILKKHPREKTIYNFSNVLELDGNFPSELFKLLNIKFEKAIGVCTGSVKFVDSKESFNIDENFLKKCKVEKK</sequence>
<dbReference type="Pfam" id="PF07388">
    <property type="entry name" value="A-2_8-polyST"/>
    <property type="match status" value="1"/>
</dbReference>
<dbReference type="OrthoDB" id="1100792at2"/>
<keyword evidence="1" id="KW-0808">Transferase</keyword>
<reference evidence="1 2" key="1">
    <citation type="submission" date="2019-05" db="EMBL/GenBank/DDBJ databases">
        <authorList>
            <consortium name="Pathogen Informatics"/>
        </authorList>
    </citation>
    <scope>NUCLEOTIDE SEQUENCE [LARGE SCALE GENOMIC DNA]</scope>
    <source>
        <strain evidence="1 2">NCTC503</strain>
    </source>
</reference>
<dbReference type="Proteomes" id="UP000308489">
    <property type="component" value="Chromosome 1"/>
</dbReference>
<dbReference type="AlphaFoldDB" id="A0A4U9RR80"/>
<dbReference type="GO" id="GO:0016757">
    <property type="term" value="F:glycosyltransferase activity"/>
    <property type="evidence" value="ECO:0007669"/>
    <property type="project" value="UniProtKB-KW"/>
</dbReference>
<evidence type="ECO:0000313" key="1">
    <source>
        <dbReference type="EMBL" id="VTQ94782.1"/>
    </source>
</evidence>
<dbReference type="KEGG" id="hhw:NCTC503_02383"/>
<protein>
    <submittedName>
        <fullName evidence="1">Lipooligosaccharide sialyltransferase</fullName>
    </submittedName>
</protein>
<name>A0A4U9RR80_HATHI</name>